<dbReference type="AlphaFoldDB" id="A0A0R2HDV4"/>
<dbReference type="EMBL" id="JQBL01000002">
    <property type="protein sequence ID" value="KRN51231.1"/>
    <property type="molecule type" value="Genomic_DNA"/>
</dbReference>
<evidence type="ECO:0000256" key="1">
    <source>
        <dbReference type="SAM" id="Coils"/>
    </source>
</evidence>
<organism evidence="2 3">
    <name type="scientific">Kandleria vitulina DSM 20405</name>
    <dbReference type="NCBI Taxonomy" id="1410657"/>
    <lineage>
        <taxon>Bacteria</taxon>
        <taxon>Bacillati</taxon>
        <taxon>Bacillota</taxon>
        <taxon>Erysipelotrichia</taxon>
        <taxon>Erysipelotrichales</taxon>
        <taxon>Coprobacillaceae</taxon>
        <taxon>Kandleria</taxon>
    </lineage>
</organism>
<evidence type="ECO:0000313" key="2">
    <source>
        <dbReference type="EMBL" id="KRN51231.1"/>
    </source>
</evidence>
<reference evidence="2 3" key="1">
    <citation type="journal article" date="2015" name="Genome Announc.">
        <title>Expanding the biotechnology potential of lactobacilli through comparative genomics of 213 strains and associated genera.</title>
        <authorList>
            <person name="Sun Z."/>
            <person name="Harris H.M."/>
            <person name="McCann A."/>
            <person name="Guo C."/>
            <person name="Argimon S."/>
            <person name="Zhang W."/>
            <person name="Yang X."/>
            <person name="Jeffery I.B."/>
            <person name="Cooney J.C."/>
            <person name="Kagawa T.F."/>
            <person name="Liu W."/>
            <person name="Song Y."/>
            <person name="Salvetti E."/>
            <person name="Wrobel A."/>
            <person name="Rasinkangas P."/>
            <person name="Parkhill J."/>
            <person name="Rea M.C."/>
            <person name="O'Sullivan O."/>
            <person name="Ritari J."/>
            <person name="Douillard F.P."/>
            <person name="Paul Ross R."/>
            <person name="Yang R."/>
            <person name="Briner A.E."/>
            <person name="Felis G.E."/>
            <person name="de Vos W.M."/>
            <person name="Barrangou R."/>
            <person name="Klaenhammer T.R."/>
            <person name="Caufield P.W."/>
            <person name="Cui Y."/>
            <person name="Zhang H."/>
            <person name="O'Toole P.W."/>
        </authorList>
    </citation>
    <scope>NUCLEOTIDE SEQUENCE [LARGE SCALE GENOMIC DNA]</scope>
    <source>
        <strain evidence="2 3">DSM 20405</strain>
    </source>
</reference>
<accession>A0A0R2HDV4</accession>
<protein>
    <submittedName>
        <fullName evidence="2">Uncharacterized protein</fullName>
    </submittedName>
</protein>
<feature type="coiled-coil region" evidence="1">
    <location>
        <begin position="53"/>
        <end position="80"/>
    </location>
</feature>
<dbReference type="PATRIC" id="fig|1410657.5.peg.721"/>
<dbReference type="Proteomes" id="UP000051841">
    <property type="component" value="Unassembled WGS sequence"/>
</dbReference>
<evidence type="ECO:0000313" key="3">
    <source>
        <dbReference type="Proteomes" id="UP000051841"/>
    </source>
</evidence>
<keyword evidence="1" id="KW-0175">Coiled coil</keyword>
<dbReference type="RefSeq" id="WP_031588774.1">
    <property type="nucleotide sequence ID" value="NZ_JNKN01000005.1"/>
</dbReference>
<gene>
    <name evidence="2" type="ORF">IV49_GL000694</name>
</gene>
<sequence>MLTFTGSISYNILGNNVTLYTANCLFNAKVARFDDHEGSIILNPMEDKSMYIAYTTYQVNEEAEKELQKIEEELNVYYNAINNRSVD</sequence>
<keyword evidence="3" id="KW-1185">Reference proteome</keyword>
<comment type="caution">
    <text evidence="2">The sequence shown here is derived from an EMBL/GenBank/DDBJ whole genome shotgun (WGS) entry which is preliminary data.</text>
</comment>
<proteinExistence type="predicted"/>
<name>A0A0R2HDV4_9FIRM</name>